<dbReference type="AlphaFoldDB" id="A0A0M3IMZ8"/>
<sequence length="174" mass="19395">MSTTVLIAALFGYSRFFFRQFCEAAELLEQRSCDGASSIPNSMEATKPRGYLWKFVSHFYFEHSANHSSSWSSGRARSDSKFHRRGEAARGVLISLNSTQNFCNSAKQPSCWSSEAAMAPALFRIPWKRRSREVTSGSFFHTFILNIVRIIRARGVAIVPGPIPNSIEGAKPPG</sequence>
<dbReference type="WBParaSite" id="ALUE_0002012601-mRNA-1">
    <property type="protein sequence ID" value="ALUE_0002012601-mRNA-1"/>
    <property type="gene ID" value="ALUE_0002012601"/>
</dbReference>
<dbReference type="Proteomes" id="UP000036681">
    <property type="component" value="Unplaced"/>
</dbReference>
<proteinExistence type="predicted"/>
<evidence type="ECO:0000313" key="1">
    <source>
        <dbReference type="Proteomes" id="UP000036681"/>
    </source>
</evidence>
<evidence type="ECO:0000313" key="2">
    <source>
        <dbReference type="WBParaSite" id="ALUE_0002012601-mRNA-1"/>
    </source>
</evidence>
<protein>
    <submittedName>
        <fullName evidence="2">Secreted protein</fullName>
    </submittedName>
</protein>
<accession>A0A0M3IMZ8</accession>
<reference evidence="2" key="1">
    <citation type="submission" date="2017-02" db="UniProtKB">
        <authorList>
            <consortium name="WormBaseParasite"/>
        </authorList>
    </citation>
    <scope>IDENTIFICATION</scope>
</reference>
<keyword evidence="1" id="KW-1185">Reference proteome</keyword>
<organism evidence="1 2">
    <name type="scientific">Ascaris lumbricoides</name>
    <name type="common">Giant roundworm</name>
    <dbReference type="NCBI Taxonomy" id="6252"/>
    <lineage>
        <taxon>Eukaryota</taxon>
        <taxon>Metazoa</taxon>
        <taxon>Ecdysozoa</taxon>
        <taxon>Nematoda</taxon>
        <taxon>Chromadorea</taxon>
        <taxon>Rhabditida</taxon>
        <taxon>Spirurina</taxon>
        <taxon>Ascaridomorpha</taxon>
        <taxon>Ascaridoidea</taxon>
        <taxon>Ascarididae</taxon>
        <taxon>Ascaris</taxon>
    </lineage>
</organism>
<name>A0A0M3IMZ8_ASCLU</name>